<evidence type="ECO:0000313" key="4">
    <source>
        <dbReference type="Proteomes" id="UP000228626"/>
    </source>
</evidence>
<evidence type="ECO:0008006" key="5">
    <source>
        <dbReference type="Google" id="ProtNLM"/>
    </source>
</evidence>
<dbReference type="PROSITE" id="PS51257">
    <property type="entry name" value="PROKAR_LIPOPROTEIN"/>
    <property type="match status" value="1"/>
</dbReference>
<feature type="compositionally biased region" description="Polar residues" evidence="1">
    <location>
        <begin position="120"/>
        <end position="131"/>
    </location>
</feature>
<accession>A0A2H0V2Z4</accession>
<dbReference type="Proteomes" id="UP000228626">
    <property type="component" value="Unassembled WGS sequence"/>
</dbReference>
<feature type="region of interest" description="Disordered" evidence="1">
    <location>
        <begin position="30"/>
        <end position="55"/>
    </location>
</feature>
<feature type="chain" id="PRO_5013923978" description="DUF5666 domain-containing protein" evidence="2">
    <location>
        <begin position="26"/>
        <end position="213"/>
    </location>
</feature>
<protein>
    <recommendedName>
        <fullName evidence="5">DUF5666 domain-containing protein</fullName>
    </recommendedName>
</protein>
<evidence type="ECO:0000256" key="2">
    <source>
        <dbReference type="SAM" id="SignalP"/>
    </source>
</evidence>
<dbReference type="EMBL" id="PFAR01000007">
    <property type="protein sequence ID" value="PIR93474.1"/>
    <property type="molecule type" value="Genomic_DNA"/>
</dbReference>
<evidence type="ECO:0000256" key="1">
    <source>
        <dbReference type="SAM" id="MobiDB-lite"/>
    </source>
</evidence>
<feature type="signal peptide" evidence="2">
    <location>
        <begin position="1"/>
        <end position="25"/>
    </location>
</feature>
<comment type="caution">
    <text evidence="3">The sequence shown here is derived from an EMBL/GenBank/DDBJ whole genome shotgun (WGS) entry which is preliminary data.</text>
</comment>
<gene>
    <name evidence="3" type="ORF">COT99_00625</name>
</gene>
<keyword evidence="2" id="KW-0732">Signal</keyword>
<sequence>MDKRKTKKYFLAAFLLLLLFLVAGCANNSQGVSSRQKDSGEDETQSQGDGDRQDRFNENFIEASLADLAIGQRVMVMGTANSDNSISANRVIIGDSSIDWQNFSQPMAPPIQEDDGSGRPATSQPTSNFSGQRPDMENFQNMSEEERAKLREEMATRRGTAGAARPNRGGAGMARINGEIISRDEATITLKLAEGGSKLIFLSESTAVMKIKE</sequence>
<organism evidence="3 4">
    <name type="scientific">Candidatus Falkowbacteria bacterium CG10_big_fil_rev_8_21_14_0_10_43_10</name>
    <dbReference type="NCBI Taxonomy" id="1974567"/>
    <lineage>
        <taxon>Bacteria</taxon>
        <taxon>Candidatus Falkowiibacteriota</taxon>
    </lineage>
</organism>
<reference evidence="4" key="1">
    <citation type="submission" date="2017-09" db="EMBL/GenBank/DDBJ databases">
        <title>Depth-based differentiation of microbial function through sediment-hosted aquifers and enrichment of novel symbionts in the deep terrestrial subsurface.</title>
        <authorList>
            <person name="Probst A.J."/>
            <person name="Ladd B."/>
            <person name="Jarett J.K."/>
            <person name="Geller-Mcgrath D.E."/>
            <person name="Sieber C.M.K."/>
            <person name="Emerson J.B."/>
            <person name="Anantharaman K."/>
            <person name="Thomas B.C."/>
            <person name="Malmstrom R."/>
            <person name="Stieglmeier M."/>
            <person name="Klingl A."/>
            <person name="Woyke T."/>
            <person name="Ryan C.M."/>
            <person name="Banfield J.F."/>
        </authorList>
    </citation>
    <scope>NUCLEOTIDE SEQUENCE [LARGE SCALE GENOMIC DNA]</scope>
</reference>
<name>A0A2H0V2Z4_9BACT</name>
<evidence type="ECO:0000313" key="3">
    <source>
        <dbReference type="EMBL" id="PIR93474.1"/>
    </source>
</evidence>
<feature type="region of interest" description="Disordered" evidence="1">
    <location>
        <begin position="102"/>
        <end position="139"/>
    </location>
</feature>
<dbReference type="AlphaFoldDB" id="A0A2H0V2Z4"/>
<proteinExistence type="predicted"/>